<feature type="domain" description="TPPC8 second Ig-like" evidence="3">
    <location>
        <begin position="910"/>
        <end position="1025"/>
    </location>
</feature>
<keyword evidence="7" id="KW-1185">Reference proteome</keyword>
<dbReference type="InterPro" id="IPR024420">
    <property type="entry name" value="TRAPP_III_complex_Trs85"/>
</dbReference>
<evidence type="ECO:0000256" key="1">
    <source>
        <dbReference type="SAM" id="MobiDB-lite"/>
    </source>
</evidence>
<evidence type="ECO:0000313" key="7">
    <source>
        <dbReference type="Proteomes" id="UP001445076"/>
    </source>
</evidence>
<dbReference type="EMBL" id="JARKIK010000007">
    <property type="protein sequence ID" value="KAK8750450.1"/>
    <property type="molecule type" value="Genomic_DNA"/>
</dbReference>
<proteinExistence type="predicted"/>
<dbReference type="Pfam" id="PF24544">
    <property type="entry name" value="Ig_TPPC8_2nd"/>
    <property type="match status" value="1"/>
</dbReference>
<dbReference type="Pfam" id="PF24546">
    <property type="entry name" value="Ig_TPPC8_3rd"/>
    <property type="match status" value="1"/>
</dbReference>
<comment type="caution">
    <text evidence="6">The sequence shown here is derived from an EMBL/GenBank/DDBJ whole genome shotgun (WGS) entry which is preliminary data.</text>
</comment>
<feature type="domain" description="TPPC8 C-terminal Ig-like" evidence="2">
    <location>
        <begin position="1273"/>
        <end position="1378"/>
    </location>
</feature>
<feature type="domain" description="TPPC8 first Ig-like" evidence="4">
    <location>
        <begin position="707"/>
        <end position="906"/>
    </location>
</feature>
<dbReference type="InterPro" id="IPR057651">
    <property type="entry name" value="Ig_TPPC8_C"/>
</dbReference>
<evidence type="ECO:0000259" key="3">
    <source>
        <dbReference type="Pfam" id="PF24544"/>
    </source>
</evidence>
<name>A0AAW0Y0V3_CHEQU</name>
<reference evidence="6 7" key="1">
    <citation type="journal article" date="2024" name="BMC Genomics">
        <title>Genome assembly of redclaw crayfish (Cherax quadricarinatus) provides insights into its immune adaptation and hypoxia tolerance.</title>
        <authorList>
            <person name="Liu Z."/>
            <person name="Zheng J."/>
            <person name="Li H."/>
            <person name="Fang K."/>
            <person name="Wang S."/>
            <person name="He J."/>
            <person name="Zhou D."/>
            <person name="Weng S."/>
            <person name="Chi M."/>
            <person name="Gu Z."/>
            <person name="He J."/>
            <person name="Li F."/>
            <person name="Wang M."/>
        </authorList>
    </citation>
    <scope>NUCLEOTIDE SEQUENCE [LARGE SCALE GENOMIC DNA]</scope>
    <source>
        <strain evidence="6">ZL_2023a</strain>
    </source>
</reference>
<evidence type="ECO:0000259" key="2">
    <source>
        <dbReference type="Pfam" id="PF24542"/>
    </source>
</evidence>
<dbReference type="PANTHER" id="PTHR12975:SF6">
    <property type="entry name" value="TRAFFICKING PROTEIN PARTICLE COMPLEX SUBUNIT 8"/>
    <property type="match status" value="1"/>
</dbReference>
<accession>A0AAW0Y0V3</accession>
<dbReference type="Pfam" id="PF24545">
    <property type="entry name" value="Ig_TPPC8_1st"/>
    <property type="match status" value="1"/>
</dbReference>
<feature type="region of interest" description="Disordered" evidence="1">
    <location>
        <begin position="1165"/>
        <end position="1189"/>
    </location>
</feature>
<dbReference type="InterPro" id="IPR058541">
    <property type="entry name" value="Ig_TPPC8_1st"/>
</dbReference>
<evidence type="ECO:0008006" key="8">
    <source>
        <dbReference type="Google" id="ProtNLM"/>
    </source>
</evidence>
<dbReference type="InterPro" id="IPR058538">
    <property type="entry name" value="Ig_TPPC8_2nd"/>
</dbReference>
<dbReference type="Proteomes" id="UP001445076">
    <property type="component" value="Unassembled WGS sequence"/>
</dbReference>
<dbReference type="PANTHER" id="PTHR12975">
    <property type="entry name" value="TRANSPORT PROTEIN TRAPP"/>
    <property type="match status" value="1"/>
</dbReference>
<evidence type="ECO:0000259" key="5">
    <source>
        <dbReference type="Pfam" id="PF24546"/>
    </source>
</evidence>
<sequence length="1422" mass="158333">MAQCKLTPHEYIQNAFAPQVAILCSEDADNLCLKNNLRFVELIQPFCRLNNEVRIADPSGNTVPVRSLRVVFEDMNRRPPQPTLGKKLLSEVVSTTPWDRPITRTVGASGTREALDLELQPTTPWFEAWRDTFLHVQYPSDHEFTKHYIACIVVVASTSENPMDQLNRLSQYQHQQLHQTPARFPKWFSPNILKFYLLIHDVTAGDLTKSEQVFEQMTSMYGSSNCHMLQINSRHIGQTDVHLPDPWSQFLIQRASCDPGGSSSEASSGTGTPREDVSGLPSRVTEGDTTDCCESIHPLSPTVPPVDEKNGTFDIMPGVEISADVPVMVNRPSLPAGTVQHHGGCLTSSDVDRIRIFVHEFCVRSLIPHVERQIRYLNEVVTNRSRSKSLLSATRRWLVGNKSPGSATNSVIYSPEATELQTRRLADLCFMFGLYELAYSFYHTAKNDFKSDQAWLYFAGAQEMAALAAFMQNSSDYPKRYLENSLQTYLNVCKVYNFAIRSTLLSSEVLKHCGEYGEAAMMFIKLTSEESDLLSALMLEQAAHCFINSQRPLPRKYAFHMTLAGHRFSKAGQRSHSLRAYKQSFQVYASRGWVLAEDHIHFTLGKQAHHLKQLTEGLEAYTHLVDQRLKKNASSQQSLSQQTAYVREFINTFHQYIQQEWDSSTSLPCLPLPLIDSQSTSVLLGAPQDPPTSSEWTCASYVSLDSDMTNNERWYSLERNLVETSHGSSLVFRPNLQLLNCDTPNTQSPIVPVNEPVLVEILMKNPLAVSLMISDVRLVFSFEPAKHVEANDAPVKDFLYSGFNLPAGAEEKVRLELHPQCTGKLLIKGVIYKLCLTPDITSGHPPGSTSSPVIIEGQQLIEVKGPRLNNTSAEKCSVIYACDKRLEITVVPPMSRINVTFHDIPQILSCGELCSIDVLITNIGPAPVSKLLLAVSDPNHVYLDIEETLLPAKPICVLSDLETADSKIANWTTTVALPNGVLNSGDVIQPKLWLHAPMTPGAFDVELLFYYETLNSPGRSQYRLVRHYSSIYVERSLSFQVSSTISQNLQESLGDQQENKRICSYTSNLIVEAQNNSEIDSTCSTYTVIGLSGNSEKWAVVPHSRLQGLQLKSGESCHLCVKCIQHLNTQKHGLIISQLHFGSCQVPLNSWWRFSLRERINLQDLVADPSPPNPSSEHIPPPPTPTQQDANHIIDANSLDMVVSILWKGERGGREIWGQHSIYLKNLGDGVSIPSSPLCQAGEEEKPPIRIIPETSLQPLQSPLPQASKLKHLVKISAQFPKCLEHDFISNSRLCSLEYELCLHNCSSCQLTTFLNLCPEGFSGSNGGVSNHVYSPQASTQLLYVGGTVRKVSLLPWGCSTVPVRVLITSPGTYSLGVFYLTALRNTAVEVKSDQPIPQACQLHTAVTVRQVPKGNHLSHST</sequence>
<feature type="domain" description="TPPC8 third Ig-like" evidence="5">
    <location>
        <begin position="1030"/>
        <end position="1209"/>
    </location>
</feature>
<dbReference type="Pfam" id="PF24542">
    <property type="entry name" value="Ig_TPPC8_C"/>
    <property type="match status" value="1"/>
</dbReference>
<gene>
    <name evidence="6" type="ORF">OTU49_014837</name>
</gene>
<feature type="compositionally biased region" description="Pro residues" evidence="1">
    <location>
        <begin position="1169"/>
        <end position="1185"/>
    </location>
</feature>
<feature type="compositionally biased region" description="Low complexity" evidence="1">
    <location>
        <begin position="260"/>
        <end position="272"/>
    </location>
</feature>
<organism evidence="6 7">
    <name type="scientific">Cherax quadricarinatus</name>
    <name type="common">Australian red claw crayfish</name>
    <dbReference type="NCBI Taxonomy" id="27406"/>
    <lineage>
        <taxon>Eukaryota</taxon>
        <taxon>Metazoa</taxon>
        <taxon>Ecdysozoa</taxon>
        <taxon>Arthropoda</taxon>
        <taxon>Crustacea</taxon>
        <taxon>Multicrustacea</taxon>
        <taxon>Malacostraca</taxon>
        <taxon>Eumalacostraca</taxon>
        <taxon>Eucarida</taxon>
        <taxon>Decapoda</taxon>
        <taxon>Pleocyemata</taxon>
        <taxon>Astacidea</taxon>
        <taxon>Parastacoidea</taxon>
        <taxon>Parastacidae</taxon>
        <taxon>Cherax</taxon>
    </lineage>
</organism>
<evidence type="ECO:0000313" key="6">
    <source>
        <dbReference type="EMBL" id="KAK8750450.1"/>
    </source>
</evidence>
<dbReference type="InterPro" id="IPR058540">
    <property type="entry name" value="Ig_TPPC8_3rd"/>
</dbReference>
<dbReference type="Pfam" id="PF12739">
    <property type="entry name" value="TRAPPC-Trs85"/>
    <property type="match status" value="1"/>
</dbReference>
<dbReference type="GO" id="GO:1990072">
    <property type="term" value="C:TRAPPIII protein complex"/>
    <property type="evidence" value="ECO:0007669"/>
    <property type="project" value="TreeGrafter"/>
</dbReference>
<evidence type="ECO:0000259" key="4">
    <source>
        <dbReference type="Pfam" id="PF24545"/>
    </source>
</evidence>
<protein>
    <recommendedName>
        <fullName evidence="8">Trafficking protein particle complex subunit 8</fullName>
    </recommendedName>
</protein>
<feature type="region of interest" description="Disordered" evidence="1">
    <location>
        <begin position="257"/>
        <end position="307"/>
    </location>
</feature>